<gene>
    <name evidence="2" type="primary">proC</name>
    <name evidence="8" type="ORF">SAMN04488053_107138</name>
</gene>
<feature type="binding site" evidence="4">
    <location>
        <begin position="72"/>
        <end position="75"/>
    </location>
    <ligand>
        <name>NADP(+)</name>
        <dbReference type="ChEBI" id="CHEBI:58349"/>
    </ligand>
</feature>
<evidence type="ECO:0000259" key="7">
    <source>
        <dbReference type="Pfam" id="PF14748"/>
    </source>
</evidence>
<keyword evidence="2" id="KW-0963">Cytoplasm</keyword>
<evidence type="ECO:0000256" key="4">
    <source>
        <dbReference type="PIRSR" id="PIRSR000193-1"/>
    </source>
</evidence>
<evidence type="ECO:0000313" key="8">
    <source>
        <dbReference type="EMBL" id="SDO13015.1"/>
    </source>
</evidence>
<evidence type="ECO:0000313" key="9">
    <source>
        <dbReference type="Proteomes" id="UP000198778"/>
    </source>
</evidence>
<dbReference type="PANTHER" id="PTHR11645">
    <property type="entry name" value="PYRROLINE-5-CARBOXYLATE REDUCTASE"/>
    <property type="match status" value="1"/>
</dbReference>
<dbReference type="PROSITE" id="PS00521">
    <property type="entry name" value="P5CR"/>
    <property type="match status" value="1"/>
</dbReference>
<dbReference type="InterPro" id="IPR036291">
    <property type="entry name" value="NAD(P)-bd_dom_sf"/>
</dbReference>
<organism evidence="8 9">
    <name type="scientific">Alkalicoccus daliensis</name>
    <dbReference type="NCBI Taxonomy" id="745820"/>
    <lineage>
        <taxon>Bacteria</taxon>
        <taxon>Bacillati</taxon>
        <taxon>Bacillota</taxon>
        <taxon>Bacilli</taxon>
        <taxon>Bacillales</taxon>
        <taxon>Bacillaceae</taxon>
        <taxon>Alkalicoccus</taxon>
    </lineage>
</organism>
<feature type="binding site" evidence="4">
    <location>
        <begin position="9"/>
        <end position="14"/>
    </location>
    <ligand>
        <name>NADP(+)</name>
        <dbReference type="ChEBI" id="CHEBI:58349"/>
    </ligand>
</feature>
<dbReference type="EC" id="1.5.1.2" evidence="2 3"/>
<keyword evidence="2 5" id="KW-0028">Amino-acid biosynthesis</keyword>
<evidence type="ECO:0000256" key="1">
    <source>
        <dbReference type="ARBA" id="ARBA00005525"/>
    </source>
</evidence>
<dbReference type="InterPro" id="IPR008927">
    <property type="entry name" value="6-PGluconate_DH-like_C_sf"/>
</dbReference>
<dbReference type="STRING" id="745820.SAMN04488053_107138"/>
<comment type="function">
    <text evidence="2">Catalyzes the reduction of 1-pyrroline-5-carboxylate (PCA) to L-proline.</text>
</comment>
<evidence type="ECO:0000256" key="5">
    <source>
        <dbReference type="RuleBase" id="RU003903"/>
    </source>
</evidence>
<protein>
    <recommendedName>
        <fullName evidence="2 3">Pyrroline-5-carboxylate reductase</fullName>
        <shortName evidence="2">P5C reductase</shortName>
        <shortName evidence="2">P5CR</shortName>
        <ecNumber evidence="2 3">1.5.1.2</ecNumber>
    </recommendedName>
    <alternativeName>
        <fullName evidence="2">PCA reductase</fullName>
    </alternativeName>
</protein>
<comment type="subcellular location">
    <subcellularLocation>
        <location evidence="2">Cytoplasm</location>
    </subcellularLocation>
</comment>
<keyword evidence="2 4" id="KW-0521">NADP</keyword>
<dbReference type="InterPro" id="IPR029036">
    <property type="entry name" value="P5CR_dimer"/>
</dbReference>
<dbReference type="Pfam" id="PF14748">
    <property type="entry name" value="P5CR_dimer"/>
    <property type="match status" value="1"/>
</dbReference>
<dbReference type="GO" id="GO:0055129">
    <property type="term" value="P:L-proline biosynthetic process"/>
    <property type="evidence" value="ECO:0007669"/>
    <property type="project" value="UniProtKB-UniRule"/>
</dbReference>
<dbReference type="InterPro" id="IPR053790">
    <property type="entry name" value="P5CR-like_CS"/>
</dbReference>
<evidence type="ECO:0000256" key="3">
    <source>
        <dbReference type="NCBIfam" id="TIGR00112"/>
    </source>
</evidence>
<accession>A0A1H0H1N5</accession>
<dbReference type="PIRSF" id="PIRSF000193">
    <property type="entry name" value="Pyrrol-5-carb_rd"/>
    <property type="match status" value="1"/>
</dbReference>
<sequence>MKKANILFIGAGRMAEAMVSGIVKSEHSAFGTVTMANRSNKEKLIQLQRTYGVKSTSDWLRAVQQNDIILLATPPHTHEELLKLLTPQLNGQLVVTVAAGIDPAYLEKRLPQETPVCWIMPNTAAQVGMSMSTYACGTFVKDHHRPYIESLLAAIGPAEELSAEQVHDLTAITGSSPAFIYYVVKALEEAAAAYDISDAQARRLVIQMLKGSVAMLEAGNEPDDLIAQVASPGGSTAEGLRVLETYGVDRMLKQAVEATNSHAKNNGEG</sequence>
<keyword evidence="2 5" id="KW-0560">Oxidoreductase</keyword>
<dbReference type="Gene3D" id="3.40.50.720">
    <property type="entry name" value="NAD(P)-binding Rossmann-like Domain"/>
    <property type="match status" value="1"/>
</dbReference>
<dbReference type="Gene3D" id="1.10.3730.10">
    <property type="entry name" value="ProC C-terminal domain-like"/>
    <property type="match status" value="1"/>
</dbReference>
<dbReference type="Proteomes" id="UP000198778">
    <property type="component" value="Unassembled WGS sequence"/>
</dbReference>
<dbReference type="UniPathway" id="UPA00098">
    <property type="reaction ID" value="UER00361"/>
</dbReference>
<comment type="similarity">
    <text evidence="1 2 5">Belongs to the pyrroline-5-carboxylate reductase family.</text>
</comment>
<dbReference type="GO" id="GO:0005737">
    <property type="term" value="C:cytoplasm"/>
    <property type="evidence" value="ECO:0007669"/>
    <property type="project" value="UniProtKB-SubCell"/>
</dbReference>
<proteinExistence type="inferred from homology"/>
<feature type="domain" description="Pyrroline-5-carboxylate reductase dimerisation" evidence="7">
    <location>
        <begin position="164"/>
        <end position="264"/>
    </location>
</feature>
<dbReference type="EMBL" id="FNIL01000007">
    <property type="protein sequence ID" value="SDO13015.1"/>
    <property type="molecule type" value="Genomic_DNA"/>
</dbReference>
<reference evidence="9" key="1">
    <citation type="submission" date="2016-10" db="EMBL/GenBank/DDBJ databases">
        <authorList>
            <person name="Varghese N."/>
            <person name="Submissions S."/>
        </authorList>
    </citation>
    <scope>NUCLEOTIDE SEQUENCE [LARGE SCALE GENOMIC DNA]</scope>
    <source>
        <strain evidence="9">CGMCC 1.10369</strain>
    </source>
</reference>
<keyword evidence="2 5" id="KW-0641">Proline biosynthesis</keyword>
<dbReference type="HAMAP" id="MF_01925">
    <property type="entry name" value="P5C_reductase"/>
    <property type="match status" value="1"/>
</dbReference>
<dbReference type="NCBIfam" id="TIGR00112">
    <property type="entry name" value="proC"/>
    <property type="match status" value="1"/>
</dbReference>
<dbReference type="InterPro" id="IPR000304">
    <property type="entry name" value="Pyrroline-COOH_reductase"/>
</dbReference>
<comment type="pathway">
    <text evidence="2 5">Amino-acid biosynthesis; L-proline biosynthesis; L-proline from L-glutamate 5-semialdehyde: step 1/1.</text>
</comment>
<dbReference type="PANTHER" id="PTHR11645:SF49">
    <property type="entry name" value="PYRROLINE-5-CARBOXYLATE REDUCTASE 1"/>
    <property type="match status" value="1"/>
</dbReference>
<dbReference type="InterPro" id="IPR028939">
    <property type="entry name" value="P5C_Rdtase_cat_N"/>
</dbReference>
<dbReference type="Pfam" id="PF03807">
    <property type="entry name" value="F420_oxidored"/>
    <property type="match status" value="1"/>
</dbReference>
<dbReference type="SUPFAM" id="SSF51735">
    <property type="entry name" value="NAD(P)-binding Rossmann-fold domains"/>
    <property type="match status" value="1"/>
</dbReference>
<evidence type="ECO:0000259" key="6">
    <source>
        <dbReference type="Pfam" id="PF03807"/>
    </source>
</evidence>
<comment type="catalytic activity">
    <reaction evidence="2 5">
        <text>L-proline + NADP(+) = (S)-1-pyrroline-5-carboxylate + NADPH + 2 H(+)</text>
        <dbReference type="Rhea" id="RHEA:14109"/>
        <dbReference type="ChEBI" id="CHEBI:15378"/>
        <dbReference type="ChEBI" id="CHEBI:17388"/>
        <dbReference type="ChEBI" id="CHEBI:57783"/>
        <dbReference type="ChEBI" id="CHEBI:58349"/>
        <dbReference type="ChEBI" id="CHEBI:60039"/>
        <dbReference type="EC" id="1.5.1.2"/>
    </reaction>
</comment>
<dbReference type="SUPFAM" id="SSF48179">
    <property type="entry name" value="6-phosphogluconate dehydrogenase C-terminal domain-like"/>
    <property type="match status" value="1"/>
</dbReference>
<evidence type="ECO:0000256" key="2">
    <source>
        <dbReference type="HAMAP-Rule" id="MF_01925"/>
    </source>
</evidence>
<keyword evidence="9" id="KW-1185">Reference proteome</keyword>
<comment type="catalytic activity">
    <reaction evidence="2">
        <text>L-proline + NAD(+) = (S)-1-pyrroline-5-carboxylate + NADH + 2 H(+)</text>
        <dbReference type="Rhea" id="RHEA:14105"/>
        <dbReference type="ChEBI" id="CHEBI:15378"/>
        <dbReference type="ChEBI" id="CHEBI:17388"/>
        <dbReference type="ChEBI" id="CHEBI:57540"/>
        <dbReference type="ChEBI" id="CHEBI:57945"/>
        <dbReference type="ChEBI" id="CHEBI:60039"/>
        <dbReference type="EC" id="1.5.1.2"/>
    </reaction>
</comment>
<dbReference type="AlphaFoldDB" id="A0A1H0H1N5"/>
<dbReference type="GO" id="GO:0004735">
    <property type="term" value="F:pyrroline-5-carboxylate reductase activity"/>
    <property type="evidence" value="ECO:0007669"/>
    <property type="project" value="UniProtKB-UniRule"/>
</dbReference>
<feature type="domain" description="Pyrroline-5-carboxylate reductase catalytic N-terminal" evidence="6">
    <location>
        <begin position="6"/>
        <end position="100"/>
    </location>
</feature>
<name>A0A1H0H1N5_9BACI</name>